<proteinExistence type="predicted"/>
<sequence length="113" mass="12676">MSEECDVETIGSVLEDAVARSILVHAQSDPVSASALADHCDVSTVTIYRRLETLREHDLVVASTVPERDGNHYKVYKTNVRRLSVTLTEDGFELSIERTDTPADRFTRLIEEL</sequence>
<reference evidence="1 2" key="1">
    <citation type="submission" date="2017-02" db="EMBL/GenBank/DDBJ databases">
        <title>Natronthermophilus aegyptiacus gen. nov.,sp. nov., an aerobic, extremely halophilic alkalithermophilic archaeon isolated from the athalassohaline Wadi An Natrun, Egypt.</title>
        <authorList>
            <person name="Zhao B."/>
        </authorList>
    </citation>
    <scope>NUCLEOTIDE SEQUENCE [LARGE SCALE GENOMIC DNA]</scope>
    <source>
        <strain evidence="1 2">CGMCC 1.3597</strain>
    </source>
</reference>
<dbReference type="Pfam" id="PF12840">
    <property type="entry name" value="HTH_20"/>
    <property type="match status" value="1"/>
</dbReference>
<gene>
    <name evidence="1" type="ORF">B2G88_07425</name>
</gene>
<evidence type="ECO:0000313" key="1">
    <source>
        <dbReference type="EMBL" id="OVE84240.1"/>
    </source>
</evidence>
<comment type="caution">
    <text evidence="1">The sequence shown here is derived from an EMBL/GenBank/DDBJ whole genome shotgun (WGS) entry which is preliminary data.</text>
</comment>
<dbReference type="InterPro" id="IPR011991">
    <property type="entry name" value="ArsR-like_HTH"/>
</dbReference>
<dbReference type="OrthoDB" id="290446at2157"/>
<evidence type="ECO:0000313" key="2">
    <source>
        <dbReference type="Proteomes" id="UP000196084"/>
    </source>
</evidence>
<dbReference type="InterPro" id="IPR036388">
    <property type="entry name" value="WH-like_DNA-bd_sf"/>
</dbReference>
<keyword evidence="2" id="KW-1185">Reference proteome</keyword>
<dbReference type="Gene3D" id="1.10.10.10">
    <property type="entry name" value="Winged helix-like DNA-binding domain superfamily/Winged helix DNA-binding domain"/>
    <property type="match status" value="1"/>
</dbReference>
<dbReference type="EMBL" id="MWPH01000002">
    <property type="protein sequence ID" value="OVE84240.1"/>
    <property type="molecule type" value="Genomic_DNA"/>
</dbReference>
<dbReference type="Proteomes" id="UP000196084">
    <property type="component" value="Unassembled WGS sequence"/>
</dbReference>
<protein>
    <submittedName>
        <fullName evidence="1">Transcriptional regulator</fullName>
    </submittedName>
</protein>
<name>A0A202E8F0_9EURY</name>
<dbReference type="AlphaFoldDB" id="A0A202E8F0"/>
<accession>A0A202E8F0</accession>
<dbReference type="CDD" id="cd00090">
    <property type="entry name" value="HTH_ARSR"/>
    <property type="match status" value="1"/>
</dbReference>
<dbReference type="SUPFAM" id="SSF46785">
    <property type="entry name" value="Winged helix' DNA-binding domain"/>
    <property type="match status" value="1"/>
</dbReference>
<dbReference type="InterPro" id="IPR036390">
    <property type="entry name" value="WH_DNA-bd_sf"/>
</dbReference>
<dbReference type="RefSeq" id="WP_054863715.1">
    <property type="nucleotide sequence ID" value="NZ_MWPH01000002.1"/>
</dbReference>
<organism evidence="1 2">
    <name type="scientific">Natronolimnobius baerhuensis</name>
    <dbReference type="NCBI Taxonomy" id="253108"/>
    <lineage>
        <taxon>Archaea</taxon>
        <taxon>Methanobacteriati</taxon>
        <taxon>Methanobacteriota</taxon>
        <taxon>Stenosarchaea group</taxon>
        <taxon>Halobacteria</taxon>
        <taxon>Halobacteriales</taxon>
        <taxon>Natrialbaceae</taxon>
        <taxon>Natronolimnobius</taxon>
    </lineage>
</organism>